<dbReference type="InterPro" id="IPR011006">
    <property type="entry name" value="CheY-like_superfamily"/>
</dbReference>
<dbReference type="PROSITE" id="PS50110">
    <property type="entry name" value="RESPONSE_REGULATORY"/>
    <property type="match status" value="1"/>
</dbReference>
<dbReference type="Proteomes" id="UP001239680">
    <property type="component" value="Unassembled WGS sequence"/>
</dbReference>
<dbReference type="PANTHER" id="PTHR45339:SF1">
    <property type="entry name" value="HYBRID SIGNAL TRANSDUCTION HISTIDINE KINASE J"/>
    <property type="match status" value="1"/>
</dbReference>
<proteinExistence type="predicted"/>
<keyword evidence="6" id="KW-1185">Reference proteome</keyword>
<name>A0ABU0VU58_9RHOB</name>
<evidence type="ECO:0000313" key="6">
    <source>
        <dbReference type="Proteomes" id="UP001239680"/>
    </source>
</evidence>
<evidence type="ECO:0000256" key="3">
    <source>
        <dbReference type="PROSITE-ProRule" id="PRU00169"/>
    </source>
</evidence>
<dbReference type="PANTHER" id="PTHR45339">
    <property type="entry name" value="HYBRID SIGNAL TRANSDUCTION HISTIDINE KINASE J"/>
    <property type="match status" value="1"/>
</dbReference>
<evidence type="ECO:0000256" key="2">
    <source>
        <dbReference type="ARBA" id="ARBA00023012"/>
    </source>
</evidence>
<gene>
    <name evidence="5" type="ORF">Q9295_01755</name>
</gene>
<reference evidence="5 6" key="1">
    <citation type="submission" date="2023-08" db="EMBL/GenBank/DDBJ databases">
        <title>Characterization of two Paracoccaceae strains isolated from Phycosphere and proposal of Xinfangfangia lacusdiani sp. nov.</title>
        <authorList>
            <person name="Deng Y."/>
            <person name="Zhang Y.Q."/>
        </authorList>
    </citation>
    <scope>NUCLEOTIDE SEQUENCE [LARGE SCALE GENOMIC DNA]</scope>
    <source>
        <strain evidence="5 6">CPCC 101601</strain>
    </source>
</reference>
<dbReference type="InterPro" id="IPR001789">
    <property type="entry name" value="Sig_transdc_resp-reg_receiver"/>
</dbReference>
<feature type="modified residue" description="4-aspartylphosphate" evidence="3">
    <location>
        <position position="54"/>
    </location>
</feature>
<sequence>MRILAVDDDAVFLMLLQHVLGSLGYRELVCVNSGAEALALLREPDHGFDCVLLDIEMPVMNGIELCRRIRNMPAHKDLPIVMITAMTSIDYVEPAFRAGANDYVHKPINQLEMNTRLGMVSVLVEERLRRLLLETRLSTDFGLPTLNVRFEDPISLTEAGSVVDWLALENYALTLGRLRLSGHDVIAFRVTNALAIFGATDSIGYIDTMANVASVLDNALRSGNHLIAFAGEGDFVAMIDHAAGLDPEMLQDTIELAMDRYKQVHSGLGIPLPQITVGRPTRAGLFNRTSVSRLFHDARQNARDKVTIK</sequence>
<keyword evidence="2" id="KW-0902">Two-component regulatory system</keyword>
<evidence type="ECO:0000259" key="4">
    <source>
        <dbReference type="PROSITE" id="PS50110"/>
    </source>
</evidence>
<evidence type="ECO:0000256" key="1">
    <source>
        <dbReference type="ARBA" id="ARBA00022553"/>
    </source>
</evidence>
<dbReference type="EMBL" id="JAVDBT010000002">
    <property type="protein sequence ID" value="MDQ2065083.1"/>
    <property type="molecule type" value="Genomic_DNA"/>
</dbReference>
<comment type="caution">
    <text evidence="5">The sequence shown here is derived from an EMBL/GenBank/DDBJ whole genome shotgun (WGS) entry which is preliminary data.</text>
</comment>
<dbReference type="SMART" id="SM00448">
    <property type="entry name" value="REC"/>
    <property type="match status" value="1"/>
</dbReference>
<dbReference type="Gene3D" id="3.40.50.2300">
    <property type="match status" value="1"/>
</dbReference>
<dbReference type="SUPFAM" id="SSF52172">
    <property type="entry name" value="CheY-like"/>
    <property type="match status" value="1"/>
</dbReference>
<accession>A0ABU0VU58</accession>
<feature type="domain" description="Response regulatory" evidence="4">
    <location>
        <begin position="2"/>
        <end position="121"/>
    </location>
</feature>
<dbReference type="RefSeq" id="WP_306678778.1">
    <property type="nucleotide sequence ID" value="NZ_JAVDBT010000002.1"/>
</dbReference>
<evidence type="ECO:0000313" key="5">
    <source>
        <dbReference type="EMBL" id="MDQ2065083.1"/>
    </source>
</evidence>
<organism evidence="5 6">
    <name type="scientific">Pseudogemmobacter lacusdianii</name>
    <dbReference type="NCBI Taxonomy" id="3069608"/>
    <lineage>
        <taxon>Bacteria</taxon>
        <taxon>Pseudomonadati</taxon>
        <taxon>Pseudomonadota</taxon>
        <taxon>Alphaproteobacteria</taxon>
        <taxon>Rhodobacterales</taxon>
        <taxon>Paracoccaceae</taxon>
        <taxon>Pseudogemmobacter</taxon>
    </lineage>
</organism>
<keyword evidence="1 3" id="KW-0597">Phosphoprotein</keyword>
<protein>
    <submittedName>
        <fullName evidence="5">Response regulator</fullName>
    </submittedName>
</protein>
<dbReference type="Pfam" id="PF00072">
    <property type="entry name" value="Response_reg"/>
    <property type="match status" value="1"/>
</dbReference>